<evidence type="ECO:0000256" key="1">
    <source>
        <dbReference type="SAM" id="MobiDB-lite"/>
    </source>
</evidence>
<protein>
    <submittedName>
        <fullName evidence="2">Uncharacterized protein</fullName>
    </submittedName>
</protein>
<evidence type="ECO:0000313" key="2">
    <source>
        <dbReference type="EMBL" id="MBS2550102.1"/>
    </source>
</evidence>
<accession>A0ABS5KVK9</accession>
<feature type="region of interest" description="Disordered" evidence="1">
    <location>
        <begin position="19"/>
        <end position="110"/>
    </location>
</feature>
<name>A0ABS5KVK9_9ACTN</name>
<reference evidence="2 3" key="1">
    <citation type="submission" date="2020-02" db="EMBL/GenBank/DDBJ databases">
        <title>Acidophilic actinobacteria isolated from forest soil.</title>
        <authorList>
            <person name="Golinska P."/>
        </authorList>
    </citation>
    <scope>NUCLEOTIDE SEQUENCE [LARGE SCALE GENOMIC DNA]</scope>
    <source>
        <strain evidence="2 3">NL8</strain>
    </source>
</reference>
<dbReference type="Proteomes" id="UP000730482">
    <property type="component" value="Unassembled WGS sequence"/>
</dbReference>
<feature type="compositionally biased region" description="Basic and acidic residues" evidence="1">
    <location>
        <begin position="138"/>
        <end position="153"/>
    </location>
</feature>
<dbReference type="RefSeq" id="WP_212012237.1">
    <property type="nucleotide sequence ID" value="NZ_JAAFYZ010000091.1"/>
</dbReference>
<feature type="compositionally biased region" description="Low complexity" evidence="1">
    <location>
        <begin position="81"/>
        <end position="97"/>
    </location>
</feature>
<feature type="region of interest" description="Disordered" evidence="1">
    <location>
        <begin position="132"/>
        <end position="153"/>
    </location>
</feature>
<evidence type="ECO:0000313" key="3">
    <source>
        <dbReference type="Proteomes" id="UP000730482"/>
    </source>
</evidence>
<sequence length="153" mass="15188">MTEPAGAAALLGALDAVLLPEGSGDSAGDEADAEEGAEEGLAESDVADSGSEPEEEDAEVVADEPSPAAASGVDPPPLEHPAATSTAAATAITTPRTTAPPTPDTAMLAAGRPHQGLVAAGAFDLILGMVSAPLPDPADARRQPCPDRQRRYG</sequence>
<keyword evidence="3" id="KW-1185">Reference proteome</keyword>
<gene>
    <name evidence="2" type="ORF">KGQ19_24865</name>
</gene>
<proteinExistence type="predicted"/>
<feature type="compositionally biased region" description="Acidic residues" evidence="1">
    <location>
        <begin position="27"/>
        <end position="62"/>
    </location>
</feature>
<comment type="caution">
    <text evidence="2">The sequence shown here is derived from an EMBL/GenBank/DDBJ whole genome shotgun (WGS) entry which is preliminary data.</text>
</comment>
<dbReference type="EMBL" id="JAAFYZ010000091">
    <property type="protein sequence ID" value="MBS2550102.1"/>
    <property type="molecule type" value="Genomic_DNA"/>
</dbReference>
<organism evidence="2 3">
    <name type="scientific">Catenulispora pinistramenti</name>
    <dbReference type="NCBI Taxonomy" id="2705254"/>
    <lineage>
        <taxon>Bacteria</taxon>
        <taxon>Bacillati</taxon>
        <taxon>Actinomycetota</taxon>
        <taxon>Actinomycetes</taxon>
        <taxon>Catenulisporales</taxon>
        <taxon>Catenulisporaceae</taxon>
        <taxon>Catenulispora</taxon>
    </lineage>
</organism>